<sequence>MKKAIIVLVLFTLALAGCSTGSSSQSGQVELEFYFPVAVGGPITKIVDDMVAEFHEQHEDIKVTPIFAGSYAETMTKVLTAVQGNNSPDLGVLFSIDLHTLLSLDAIEKLNPHFEQSYLNDFFPGFMSNSQIGEDVWSIPFQRSTIVLYYNKDAFREAGLDPEQPPTNWDELLAYSEQLTENGRWGLEIPSTGYQYWMFQALALQASGGQNIMSADGTEVYFDTPENLEALEFYVDLGSKHNVMPQGIIEWATVPSDFISGNTAMMFHTTGNLTRVKEEADFEFGVAYLPAKKDHGTPTGGGNIYMFKDIPDENKEAAVKFIEFLTEPARVAQWSMDTGYVATRQSAYDTDELQSYVDEFPEAKVALDQLEYADSELSTFENGRVQKILNDALQAALTGSISPEEALKRAQNEADEVLKSYQD</sequence>
<dbReference type="PROSITE" id="PS51257">
    <property type="entry name" value="PROKAR_LIPOPROTEIN"/>
    <property type="match status" value="1"/>
</dbReference>
<dbReference type="PANTHER" id="PTHR43649:SF12">
    <property type="entry name" value="DIACETYLCHITOBIOSE BINDING PROTEIN DASA"/>
    <property type="match status" value="1"/>
</dbReference>
<comment type="caution">
    <text evidence="2">The sequence shown here is derived from an EMBL/GenBank/DDBJ whole genome shotgun (WGS) entry which is preliminary data.</text>
</comment>
<feature type="signal peptide" evidence="1">
    <location>
        <begin position="1"/>
        <end position="24"/>
    </location>
</feature>
<dbReference type="Proteomes" id="UP001235840">
    <property type="component" value="Unassembled WGS sequence"/>
</dbReference>
<feature type="chain" id="PRO_5046864135" evidence="1">
    <location>
        <begin position="25"/>
        <end position="423"/>
    </location>
</feature>
<keyword evidence="3" id="KW-1185">Reference proteome</keyword>
<dbReference type="PANTHER" id="PTHR43649">
    <property type="entry name" value="ARABINOSE-BINDING PROTEIN-RELATED"/>
    <property type="match status" value="1"/>
</dbReference>
<gene>
    <name evidence="2" type="ORF">J2S11_002307</name>
</gene>
<evidence type="ECO:0000256" key="1">
    <source>
        <dbReference type="SAM" id="SignalP"/>
    </source>
</evidence>
<proteinExistence type="predicted"/>
<evidence type="ECO:0000313" key="3">
    <source>
        <dbReference type="Proteomes" id="UP001235840"/>
    </source>
</evidence>
<dbReference type="CDD" id="cd14748">
    <property type="entry name" value="PBP2_UgpB"/>
    <property type="match status" value="1"/>
</dbReference>
<dbReference type="EMBL" id="JAUSTY010000008">
    <property type="protein sequence ID" value="MDQ0166403.1"/>
    <property type="molecule type" value="Genomic_DNA"/>
</dbReference>
<organism evidence="2 3">
    <name type="scientific">Caldalkalibacillus horti</name>
    <dbReference type="NCBI Taxonomy" id="77523"/>
    <lineage>
        <taxon>Bacteria</taxon>
        <taxon>Bacillati</taxon>
        <taxon>Bacillota</taxon>
        <taxon>Bacilli</taxon>
        <taxon>Bacillales</taxon>
        <taxon>Bacillaceae</taxon>
        <taxon>Caldalkalibacillus</taxon>
    </lineage>
</organism>
<dbReference type="InterPro" id="IPR006059">
    <property type="entry name" value="SBP"/>
</dbReference>
<reference evidence="2 3" key="1">
    <citation type="submission" date="2023-07" db="EMBL/GenBank/DDBJ databases">
        <title>Genomic Encyclopedia of Type Strains, Phase IV (KMG-IV): sequencing the most valuable type-strain genomes for metagenomic binning, comparative biology and taxonomic classification.</title>
        <authorList>
            <person name="Goeker M."/>
        </authorList>
    </citation>
    <scope>NUCLEOTIDE SEQUENCE [LARGE SCALE GENOMIC DNA]</scope>
    <source>
        <strain evidence="2 3">DSM 12751</strain>
    </source>
</reference>
<dbReference type="InterPro" id="IPR050490">
    <property type="entry name" value="Bact_solute-bd_prot1"/>
</dbReference>
<keyword evidence="1" id="KW-0732">Signal</keyword>
<dbReference type="SUPFAM" id="SSF53850">
    <property type="entry name" value="Periplasmic binding protein-like II"/>
    <property type="match status" value="1"/>
</dbReference>
<dbReference type="Pfam" id="PF13416">
    <property type="entry name" value="SBP_bac_8"/>
    <property type="match status" value="1"/>
</dbReference>
<protein>
    <submittedName>
        <fullName evidence="2">Sn-glycerol 3-phosphate transport system substrate-binding protein</fullName>
    </submittedName>
</protein>
<dbReference type="Gene3D" id="3.40.190.10">
    <property type="entry name" value="Periplasmic binding protein-like II"/>
    <property type="match status" value="2"/>
</dbReference>
<name>A0ABT9VZH7_9BACI</name>
<evidence type="ECO:0000313" key="2">
    <source>
        <dbReference type="EMBL" id="MDQ0166403.1"/>
    </source>
</evidence>
<accession>A0ABT9VZH7</accession>